<accession>A0A6J7GZ75</accession>
<evidence type="ECO:0000313" key="10">
    <source>
        <dbReference type="EMBL" id="CAB4912066.1"/>
    </source>
</evidence>
<dbReference type="GO" id="GO:0055085">
    <property type="term" value="P:transmembrane transport"/>
    <property type="evidence" value="ECO:0007669"/>
    <property type="project" value="InterPro"/>
</dbReference>
<evidence type="ECO:0000256" key="1">
    <source>
        <dbReference type="ARBA" id="ARBA00004429"/>
    </source>
</evidence>
<feature type="transmembrane region" description="Helical" evidence="8">
    <location>
        <begin position="278"/>
        <end position="302"/>
    </location>
</feature>
<evidence type="ECO:0000259" key="9">
    <source>
        <dbReference type="PROSITE" id="PS50928"/>
    </source>
</evidence>
<dbReference type="PROSITE" id="PS50928">
    <property type="entry name" value="ABC_TM1"/>
    <property type="match status" value="2"/>
</dbReference>
<feature type="transmembrane region" description="Helical" evidence="8">
    <location>
        <begin position="53"/>
        <end position="82"/>
    </location>
</feature>
<evidence type="ECO:0000256" key="2">
    <source>
        <dbReference type="ARBA" id="ARBA00022448"/>
    </source>
</evidence>
<keyword evidence="6 8" id="KW-1133">Transmembrane helix</keyword>
<organism evidence="10">
    <name type="scientific">freshwater metagenome</name>
    <dbReference type="NCBI Taxonomy" id="449393"/>
    <lineage>
        <taxon>unclassified sequences</taxon>
        <taxon>metagenomes</taxon>
        <taxon>ecological metagenomes</taxon>
    </lineage>
</organism>
<dbReference type="InterPro" id="IPR035906">
    <property type="entry name" value="MetI-like_sf"/>
</dbReference>
<proteinExistence type="predicted"/>
<dbReference type="PANTHER" id="PTHR43357:SF4">
    <property type="entry name" value="INNER MEMBRANE ABC TRANSPORTER PERMEASE PROTEIN YDCV"/>
    <property type="match status" value="1"/>
</dbReference>
<feature type="transmembrane region" description="Helical" evidence="8">
    <location>
        <begin position="366"/>
        <end position="390"/>
    </location>
</feature>
<dbReference type="Gene3D" id="1.10.3720.10">
    <property type="entry name" value="MetI-like"/>
    <property type="match status" value="2"/>
</dbReference>
<reference evidence="10" key="1">
    <citation type="submission" date="2020-05" db="EMBL/GenBank/DDBJ databases">
        <authorList>
            <person name="Chiriac C."/>
            <person name="Salcher M."/>
            <person name="Ghai R."/>
            <person name="Kavagutti S V."/>
        </authorList>
    </citation>
    <scope>NUCLEOTIDE SEQUENCE</scope>
</reference>
<keyword evidence="2" id="KW-0813">Transport</keyword>
<evidence type="ECO:0000256" key="6">
    <source>
        <dbReference type="ARBA" id="ARBA00022989"/>
    </source>
</evidence>
<feature type="transmembrane region" description="Helical" evidence="8">
    <location>
        <begin position="402"/>
        <end position="425"/>
    </location>
</feature>
<feature type="transmembrane region" description="Helical" evidence="8">
    <location>
        <begin position="94"/>
        <end position="115"/>
    </location>
</feature>
<feature type="domain" description="ABC transmembrane type-1" evidence="9">
    <location>
        <begin position="333"/>
        <end position="524"/>
    </location>
</feature>
<dbReference type="SUPFAM" id="SSF161098">
    <property type="entry name" value="MetI-like"/>
    <property type="match status" value="2"/>
</dbReference>
<feature type="domain" description="ABC transmembrane type-1" evidence="9">
    <location>
        <begin position="60"/>
        <end position="248"/>
    </location>
</feature>
<dbReference type="CDD" id="cd06261">
    <property type="entry name" value="TM_PBP2"/>
    <property type="match status" value="2"/>
</dbReference>
<evidence type="ECO:0000256" key="5">
    <source>
        <dbReference type="ARBA" id="ARBA00022692"/>
    </source>
</evidence>
<dbReference type="Pfam" id="PF00528">
    <property type="entry name" value="BPD_transp_1"/>
    <property type="match status" value="1"/>
</dbReference>
<dbReference type="PANTHER" id="PTHR43357">
    <property type="entry name" value="INNER MEMBRANE ABC TRANSPORTER PERMEASE PROTEIN YDCV"/>
    <property type="match status" value="1"/>
</dbReference>
<gene>
    <name evidence="10" type="ORF">UFOPK3495_01650</name>
</gene>
<feature type="transmembrane region" description="Helical" evidence="8">
    <location>
        <begin position="184"/>
        <end position="205"/>
    </location>
</feature>
<keyword evidence="3" id="KW-1003">Cell membrane</keyword>
<dbReference type="AlphaFoldDB" id="A0A6J7GZ75"/>
<feature type="transmembrane region" description="Helical" evidence="8">
    <location>
        <begin position="503"/>
        <end position="524"/>
    </location>
</feature>
<evidence type="ECO:0000256" key="4">
    <source>
        <dbReference type="ARBA" id="ARBA00022519"/>
    </source>
</evidence>
<feature type="transmembrane region" description="Helical" evidence="8">
    <location>
        <begin position="446"/>
        <end position="471"/>
    </location>
</feature>
<feature type="transmembrane region" description="Helical" evidence="8">
    <location>
        <begin position="122"/>
        <end position="147"/>
    </location>
</feature>
<feature type="transmembrane region" description="Helical" evidence="8">
    <location>
        <begin position="20"/>
        <end position="41"/>
    </location>
</feature>
<dbReference type="GO" id="GO:0005886">
    <property type="term" value="C:plasma membrane"/>
    <property type="evidence" value="ECO:0007669"/>
    <property type="project" value="UniProtKB-SubCell"/>
</dbReference>
<evidence type="ECO:0000256" key="3">
    <source>
        <dbReference type="ARBA" id="ARBA00022475"/>
    </source>
</evidence>
<dbReference type="InterPro" id="IPR000515">
    <property type="entry name" value="MetI-like"/>
</dbReference>
<name>A0A6J7GZ75_9ZZZZ</name>
<keyword evidence="7 8" id="KW-0472">Membrane</keyword>
<feature type="transmembrane region" description="Helical" evidence="8">
    <location>
        <begin position="225"/>
        <end position="248"/>
    </location>
</feature>
<protein>
    <submittedName>
        <fullName evidence="10">Unannotated protein</fullName>
    </submittedName>
</protein>
<evidence type="ECO:0000256" key="7">
    <source>
        <dbReference type="ARBA" id="ARBA00023136"/>
    </source>
</evidence>
<sequence length="534" mass="55780">MAQRVGAGDGPLNTPAWLRWMWVVPAVFLVALLGVPITTVLQRSFDVGNSFEIAPQLSIAFSAAGQALLSTFLAVCIGLPIAGVLSTYSFKGRALTQAIITVPFVLPTVVIALAFRELLGSILVPGLLLVVIAHTYINLAVIVRIVGATWQQLDPRTVIVARSLGASPFRAFMTVTFPQLRASLASAASVVFIFCFTSLGVVLVLGDSSTRTLESQILRETSLLLDFPTAAITAILQLAMVSFVLLLGARASLKRTAKGAILRFSSLSPWASPSQRRYVLFIATTACLIVLIPLLSLAYGSLHSSQGWTLEWWSSLTSVDSGTTRLGSPLGAIATSFKYALITGVIAGTVGACAAVGVLTHRLGRAVALIALAPLGVSAATLGLGLMLAFGRPPLDLRGSDLLLPIAHSIVAVPLVIAVVLPTLLTTDRRFAIAASSLGASLTRAFLTAYGPILRIVMIAAAGLAACVSLGEFGAASFLTRSGAPTVPVQIIRLLQRPGEQSFGVACALAMVLVLGTIALVAAIDALGNRKRTR</sequence>
<feature type="transmembrane region" description="Helical" evidence="8">
    <location>
        <begin position="339"/>
        <end position="359"/>
    </location>
</feature>
<keyword evidence="5 8" id="KW-0812">Transmembrane</keyword>
<comment type="subcellular location">
    <subcellularLocation>
        <location evidence="1">Cell inner membrane</location>
        <topology evidence="1">Multi-pass membrane protein</topology>
    </subcellularLocation>
</comment>
<keyword evidence="4" id="KW-0997">Cell inner membrane</keyword>
<dbReference type="EMBL" id="CAFBMC010000136">
    <property type="protein sequence ID" value="CAB4912066.1"/>
    <property type="molecule type" value="Genomic_DNA"/>
</dbReference>
<evidence type="ECO:0000256" key="8">
    <source>
        <dbReference type="SAM" id="Phobius"/>
    </source>
</evidence>